<keyword evidence="1" id="KW-0732">Signal</keyword>
<protein>
    <submittedName>
        <fullName evidence="3">Uncharacterized protein</fullName>
    </submittedName>
</protein>
<evidence type="ECO:0000256" key="1">
    <source>
        <dbReference type="SAM" id="SignalP"/>
    </source>
</evidence>
<sequence>MLRCALLMHLSSLLRNGTVATRGPWATFDPTVAAWRESCGKLKDWKESCKIGGILNRHKTITLVDETKTTLNVLLKTSIPEIKKPLNDMLVKVKDFPLKEETKELLNRRLEKPLEIAIANCDKEFNTFIFEVELELIKKTIILDAKLRSLENELLAKIAVFEEQQPHIDGDGFIEFSHNFKLEWNKIEQKSGQLKSVDQKVVLAKKEEYSKKLDDLEESAMKKTAPLKGIITKKLDELVTKCGNAKLAAMKEFISDIGIFAGAAYKLLASFEHEELDKTFCDKLEKDVIEDKKMVSTAYQVKDKITPTTK</sequence>
<feature type="chain" id="PRO_5008146855" evidence="1">
    <location>
        <begin position="21"/>
        <end position="310"/>
    </location>
</feature>
<reference evidence="2" key="2">
    <citation type="submission" date="2014-05" db="EMBL/GenBank/DDBJ databases">
        <title>The genome and life-stage specific transcriptomes of Globodera pallida elucidate key aspects of plant parasitism by a cyst nematode.</title>
        <authorList>
            <person name="Cotton J.A."/>
            <person name="Lilley C.J."/>
            <person name="Jones L.M."/>
            <person name="Kikuchi T."/>
            <person name="Reid A.J."/>
            <person name="Thorpe P."/>
            <person name="Tsai I.J."/>
            <person name="Beasley H."/>
            <person name="Blok V."/>
            <person name="Cock P.J.A."/>
            <person name="Van den Akker S.E."/>
            <person name="Holroyd N."/>
            <person name="Hunt M."/>
            <person name="Mantelin S."/>
            <person name="Naghra H."/>
            <person name="Pain A."/>
            <person name="Palomares-Rius J.E."/>
            <person name="Zarowiecki M."/>
            <person name="Berriman M."/>
            <person name="Jones J.T."/>
            <person name="Urwin P.E."/>
        </authorList>
    </citation>
    <scope>NUCLEOTIDE SEQUENCE [LARGE SCALE GENOMIC DNA]</scope>
    <source>
        <strain evidence="2">Lindley</strain>
    </source>
</reference>
<evidence type="ECO:0000313" key="2">
    <source>
        <dbReference type="Proteomes" id="UP000050741"/>
    </source>
</evidence>
<evidence type="ECO:0000313" key="3">
    <source>
        <dbReference type="WBParaSite" id="GPLIN_000608100"/>
    </source>
</evidence>
<reference evidence="3" key="3">
    <citation type="submission" date="2016-06" db="UniProtKB">
        <authorList>
            <consortium name="WormBaseParasite"/>
        </authorList>
    </citation>
    <scope>IDENTIFICATION</scope>
</reference>
<feature type="signal peptide" evidence="1">
    <location>
        <begin position="1"/>
        <end position="20"/>
    </location>
</feature>
<name>A0A183BZP0_GLOPA</name>
<organism evidence="2 3">
    <name type="scientific">Globodera pallida</name>
    <name type="common">Potato cyst nematode worm</name>
    <name type="synonym">Heterodera pallida</name>
    <dbReference type="NCBI Taxonomy" id="36090"/>
    <lineage>
        <taxon>Eukaryota</taxon>
        <taxon>Metazoa</taxon>
        <taxon>Ecdysozoa</taxon>
        <taxon>Nematoda</taxon>
        <taxon>Chromadorea</taxon>
        <taxon>Rhabditida</taxon>
        <taxon>Tylenchina</taxon>
        <taxon>Tylenchomorpha</taxon>
        <taxon>Tylenchoidea</taxon>
        <taxon>Heteroderidae</taxon>
        <taxon>Heteroderinae</taxon>
        <taxon>Globodera</taxon>
    </lineage>
</organism>
<dbReference type="Proteomes" id="UP000050741">
    <property type="component" value="Unassembled WGS sequence"/>
</dbReference>
<accession>A0A183BZP0</accession>
<dbReference type="AlphaFoldDB" id="A0A183BZP0"/>
<dbReference type="WBParaSite" id="GPLIN_000608100">
    <property type="protein sequence ID" value="GPLIN_000608100"/>
    <property type="gene ID" value="GPLIN_000608100"/>
</dbReference>
<keyword evidence="2" id="KW-1185">Reference proteome</keyword>
<reference evidence="2" key="1">
    <citation type="submission" date="2013-12" db="EMBL/GenBank/DDBJ databases">
        <authorList>
            <person name="Aslett M."/>
        </authorList>
    </citation>
    <scope>NUCLEOTIDE SEQUENCE [LARGE SCALE GENOMIC DNA]</scope>
    <source>
        <strain evidence="2">Lindley</strain>
    </source>
</reference>
<proteinExistence type="predicted"/>